<keyword evidence="1" id="KW-0472">Membrane</keyword>
<feature type="transmembrane region" description="Helical" evidence="1">
    <location>
        <begin position="28"/>
        <end position="48"/>
    </location>
</feature>
<name>A0AAW5E9Z9_9BACI</name>
<keyword evidence="1" id="KW-0812">Transmembrane</keyword>
<accession>A0AAW5E9Z9</accession>
<proteinExistence type="predicted"/>
<sequence length="58" mass="6597">MRKIGLISGSIMIIITFGLNIFGLMRLIPLYITTPLLFLSLLVTLSILNNRNRFKGFK</sequence>
<keyword evidence="1" id="KW-1133">Transmembrane helix</keyword>
<gene>
    <name evidence="2" type="ORF">MJG50_12895</name>
</gene>
<dbReference type="AlphaFoldDB" id="A0AAW5E9Z9"/>
<keyword evidence="3" id="KW-1185">Reference proteome</keyword>
<dbReference type="Proteomes" id="UP001431131">
    <property type="component" value="Unassembled WGS sequence"/>
</dbReference>
<reference evidence="2" key="1">
    <citation type="submission" date="2022-02" db="EMBL/GenBank/DDBJ databases">
        <title>Fredinandcohnia quinoae sp. nov. isolated from Chenopodium quinoa seeds.</title>
        <authorList>
            <person name="Saati-Santamaria Z."/>
            <person name="Flores-Felix J.D."/>
            <person name="Igual J.M."/>
            <person name="Velazquez E."/>
            <person name="Garcia-Fraile P."/>
            <person name="Martinez-Molina E."/>
        </authorList>
    </citation>
    <scope>NUCLEOTIDE SEQUENCE</scope>
    <source>
        <strain evidence="2">SECRCQ15</strain>
    </source>
</reference>
<protein>
    <submittedName>
        <fullName evidence="2">Uncharacterized protein</fullName>
    </submittedName>
</protein>
<organism evidence="2 3">
    <name type="scientific">Fredinandcohnia quinoae</name>
    <dbReference type="NCBI Taxonomy" id="2918902"/>
    <lineage>
        <taxon>Bacteria</taxon>
        <taxon>Bacillati</taxon>
        <taxon>Bacillota</taxon>
        <taxon>Bacilli</taxon>
        <taxon>Bacillales</taxon>
        <taxon>Bacillaceae</taxon>
        <taxon>Fredinandcohnia</taxon>
    </lineage>
</organism>
<feature type="transmembrane region" description="Helical" evidence="1">
    <location>
        <begin position="5"/>
        <end position="22"/>
    </location>
</feature>
<evidence type="ECO:0000313" key="3">
    <source>
        <dbReference type="Proteomes" id="UP001431131"/>
    </source>
</evidence>
<dbReference type="RefSeq" id="WP_240256150.1">
    <property type="nucleotide sequence ID" value="NZ_JAKTTI010000020.1"/>
</dbReference>
<dbReference type="EMBL" id="JAKTTI010000020">
    <property type="protein sequence ID" value="MCH1626231.1"/>
    <property type="molecule type" value="Genomic_DNA"/>
</dbReference>
<evidence type="ECO:0000256" key="1">
    <source>
        <dbReference type="SAM" id="Phobius"/>
    </source>
</evidence>
<comment type="caution">
    <text evidence="2">The sequence shown here is derived from an EMBL/GenBank/DDBJ whole genome shotgun (WGS) entry which is preliminary data.</text>
</comment>
<evidence type="ECO:0000313" key="2">
    <source>
        <dbReference type="EMBL" id="MCH1626231.1"/>
    </source>
</evidence>